<keyword evidence="2" id="KW-0472">Membrane</keyword>
<evidence type="ECO:0000256" key="3">
    <source>
        <dbReference type="SAM" id="SignalP"/>
    </source>
</evidence>
<organism evidence="6 7">
    <name type="scientific">Alternaria burnsii</name>
    <dbReference type="NCBI Taxonomy" id="1187904"/>
    <lineage>
        <taxon>Eukaryota</taxon>
        <taxon>Fungi</taxon>
        <taxon>Dikarya</taxon>
        <taxon>Ascomycota</taxon>
        <taxon>Pezizomycotina</taxon>
        <taxon>Dothideomycetes</taxon>
        <taxon>Pleosporomycetidae</taxon>
        <taxon>Pleosporales</taxon>
        <taxon>Pleosporineae</taxon>
        <taxon>Pleosporaceae</taxon>
        <taxon>Alternaria</taxon>
        <taxon>Alternaria sect. Alternaria</taxon>
    </lineage>
</organism>
<feature type="transmembrane region" description="Helical" evidence="2">
    <location>
        <begin position="103"/>
        <end position="127"/>
    </location>
</feature>
<dbReference type="Proteomes" id="UP000596902">
    <property type="component" value="Unassembled WGS sequence"/>
</dbReference>
<evidence type="ECO:0000313" key="7">
    <source>
        <dbReference type="Proteomes" id="UP000596902"/>
    </source>
</evidence>
<gene>
    <name evidence="6" type="ORF">GT037_009118</name>
</gene>
<evidence type="ECO:0000256" key="1">
    <source>
        <dbReference type="SAM" id="MobiDB-lite"/>
    </source>
</evidence>
<dbReference type="CDD" id="cd08760">
    <property type="entry name" value="Cyt_b561_FRRS1_like"/>
    <property type="match status" value="1"/>
</dbReference>
<feature type="chain" id="PRO_5034559412" evidence="3">
    <location>
        <begin position="22"/>
        <end position="1552"/>
    </location>
</feature>
<feature type="transmembrane region" description="Helical" evidence="2">
    <location>
        <begin position="340"/>
        <end position="359"/>
    </location>
</feature>
<keyword evidence="2" id="KW-0812">Transmembrane</keyword>
<dbReference type="InterPro" id="IPR018827">
    <property type="entry name" value="YTP1_C"/>
</dbReference>
<reference evidence="6" key="2">
    <citation type="submission" date="2020-08" db="EMBL/GenBank/DDBJ databases">
        <title>Draft Genome Sequence of Cumin Blight Pathogen Alternaria burnsii.</title>
        <authorList>
            <person name="Feng Z."/>
        </authorList>
    </citation>
    <scope>NUCLEOTIDE SEQUENCE</scope>
    <source>
        <strain evidence="6">CBS107.38</strain>
    </source>
</reference>
<dbReference type="Pfam" id="PF10348">
    <property type="entry name" value="DUF2427"/>
    <property type="match status" value="1"/>
</dbReference>
<dbReference type="GeneID" id="62207343"/>
<reference evidence="6" key="1">
    <citation type="submission" date="2020-01" db="EMBL/GenBank/DDBJ databases">
        <authorList>
            <person name="Feng Z.H.Z."/>
        </authorList>
    </citation>
    <scope>NUCLEOTIDE SEQUENCE</scope>
    <source>
        <strain evidence="6">CBS107.38</strain>
    </source>
</reference>
<feature type="transmembrane region" description="Helical" evidence="2">
    <location>
        <begin position="74"/>
        <end position="91"/>
    </location>
</feature>
<feature type="transmembrane region" description="Helical" evidence="2">
    <location>
        <begin position="379"/>
        <end position="402"/>
    </location>
</feature>
<keyword evidence="2" id="KW-1133">Transmembrane helix</keyword>
<dbReference type="RefSeq" id="XP_038782967.1">
    <property type="nucleotide sequence ID" value="XM_038934165.1"/>
</dbReference>
<keyword evidence="3" id="KW-0732">Signal</keyword>
<dbReference type="PANTHER" id="PTHR31685:SF2">
    <property type="entry name" value="PROTEIN YTP1"/>
    <property type="match status" value="1"/>
</dbReference>
<dbReference type="Pfam" id="PF10355">
    <property type="entry name" value="Ytp1"/>
    <property type="match status" value="1"/>
</dbReference>
<dbReference type="EMBL" id="JAAABM010000015">
    <property type="protein sequence ID" value="KAF7672617.1"/>
    <property type="molecule type" value="Genomic_DNA"/>
</dbReference>
<feature type="transmembrane region" description="Helical" evidence="2">
    <location>
        <begin position="180"/>
        <end position="203"/>
    </location>
</feature>
<evidence type="ECO:0000313" key="6">
    <source>
        <dbReference type="EMBL" id="KAF7672617.1"/>
    </source>
</evidence>
<feature type="signal peptide" evidence="3">
    <location>
        <begin position="1"/>
        <end position="21"/>
    </location>
</feature>
<dbReference type="InterPro" id="IPR018825">
    <property type="entry name" value="DUF2427"/>
</dbReference>
<feature type="domain" description="Protein YTP1-like C-terminal" evidence="5">
    <location>
        <begin position="156"/>
        <end position="399"/>
    </location>
</feature>
<feature type="domain" description="DUF2427" evidence="4">
    <location>
        <begin position="29"/>
        <end position="128"/>
    </location>
</feature>
<evidence type="ECO:0000259" key="5">
    <source>
        <dbReference type="Pfam" id="PF10355"/>
    </source>
</evidence>
<sequence>MALSTRRAALVALLYTAVVTAHDHDMDAIPDGEAISPDPIDSILWTHILIQSLAWGIIFPTGMVLGIIRSKWHVPVQSIGTVLAIIGYFLGHRHKGRQFTENIHAQFVPVIMLMLVSQVAMGIYLKLHLEKGINGKIRHVVVKAHGVVGKAMPVVTWVQFLFGGITALGFCRADHTGQCLAHFIMGSAFIAYGIILLILLLVGQMWLRRTGRSQEFFDSLVIAAWGCVNTFTEHRWGGPWVHNDLQHTSMGIVWWAAGLVGVWLSRKRNGQPKRNLIPGIIILMTGWAMSAHPQHLPISTMIHTIFGYTLMAAGAARIIEISFVLKDRASIATDGSDPNSFQYLTPFLLMAGGFMFMGATEEQMKLLSDANVTHVSYVLILYSIAFLLFLFVNMLIHLYAVYAWGQDDKADAEAPLANGHANGHINGYTRVDRRVRDAEEFELEGLDSDDEEDDSPRMNKEHRTAVGATTFVMADPFSVTGSAVGVVSLAIQLCKGLEWYVSGVKDAKDKAEKIAADTEELTDLLELLETIVAKVDPSQSVSTTLTGIASCAEAIATIRKKLKLDDQAANGGIKSSLKRLGKRMAFPFKEAEIEYWKGVLNTIQQSLQTALLALVLDQQRLASEDVRLHFTKLSMDQTAQHHSNLQLQRIVFDKTQMQLAGHSQIVERGFTTTAHSIHSVHADVHRIQDTLQPIMSLPQIVSKLEATLSEMTSTTDSTLETDMMNLRLLNQKDRKLKRRLAKVTCTCRTHTSALGYWSSWLTLACTRTSFHDPRCPLASVQNKVTNLQLRATLCSLILRSRVSLSLALAYGAGFSIKQSLERHRVVPITSPAFSFLPDLVESSRTTTEEVFRGEVNKLLEMFQLGQASPLDRLPDGKTLIHELARRYGLSMPSCHDHSLNWSRNLLYLILTVISRIPTEGFERDDSGQTIMDVLMKSTPPRLLHQEDSIANVLLSQGFEITQHTVRTSRTSSYHTIEYISYQSKSSTDVRLDENDLVQAILSRSDHQLRHYLRQSKDMQILNDRTVIFALRLATIHGWIDGCKTMLEADVMETLNKCYISPEDYTLLGSLAYTKRLEMMQLWLLRRADFGQTQLEPIGYAEDVFDSHECGLLPEFCEDIAYNVSFYLRGLRHEIDLLVKKHGIDYCCDSARSNLPDAHVRCMLTALVSKGVKVPQYYWPKRKSLYHRKVCWCPMGRLVFERQENNGFREISGKDFRCSMETSCSPLVHFLTQSGPYFNELRGSLIRRDMTVNWFISKGADLRETWPGSDITAMHCLAWQSAEHLRCFSKSLSEECDAPIQFTWDYRSFEVLVKREILDSCECGCSISGCDFLASFWREYFTEFHGGKQFSAICDCLKGVQPMEELKGVTTRTKGMRYREKAKANVLLELTAWVDRAANTLQLRRLIHGYMRLFIFSYLDLRHTCCDIDRIRHFDNPDYNKQPYPRYSPKEGRRIKNEDATLRGILEELVPMFISQFDAVGGRLGDFVLDVMIPKMREVAGELKEEDAALYAQGRQELGVVIYEEEDDAEQSESGEEEEEQDEVIEEESDDEY</sequence>
<feature type="region of interest" description="Disordered" evidence="1">
    <location>
        <begin position="1522"/>
        <end position="1552"/>
    </location>
</feature>
<evidence type="ECO:0000256" key="2">
    <source>
        <dbReference type="SAM" id="Phobius"/>
    </source>
</evidence>
<feature type="transmembrane region" description="Helical" evidence="2">
    <location>
        <begin position="276"/>
        <end position="292"/>
    </location>
</feature>
<comment type="caution">
    <text evidence="6">The sequence shown here is derived from an EMBL/GenBank/DDBJ whole genome shotgun (WGS) entry which is preliminary data.</text>
</comment>
<evidence type="ECO:0000259" key="4">
    <source>
        <dbReference type="Pfam" id="PF10348"/>
    </source>
</evidence>
<feature type="transmembrane region" description="Helical" evidence="2">
    <location>
        <begin position="45"/>
        <end position="67"/>
    </location>
</feature>
<feature type="transmembrane region" description="Helical" evidence="2">
    <location>
        <begin position="147"/>
        <end position="168"/>
    </location>
</feature>
<protein>
    <submittedName>
        <fullName evidence="6">Uncharacterized protein</fullName>
    </submittedName>
</protein>
<dbReference type="PANTHER" id="PTHR31685">
    <property type="entry name" value="INTEGRAL MEMBRANE PROTEIN (AFU_ORTHOLOGUE AFUA_6G12730)-RELATED"/>
    <property type="match status" value="1"/>
</dbReference>
<accession>A0A8H7EE60</accession>
<proteinExistence type="predicted"/>
<keyword evidence="7" id="KW-1185">Reference proteome</keyword>
<feature type="transmembrane region" description="Helical" evidence="2">
    <location>
        <begin position="298"/>
        <end position="319"/>
    </location>
</feature>
<name>A0A8H7EE60_9PLEO</name>